<evidence type="ECO:0000256" key="1">
    <source>
        <dbReference type="ARBA" id="ARBA00008061"/>
    </source>
</evidence>
<feature type="domain" description="Glycosyl hydrolase family 13 catalytic" evidence="5">
    <location>
        <begin position="170"/>
        <end position="579"/>
    </location>
</feature>
<dbReference type="InterPro" id="IPR013780">
    <property type="entry name" value="Glyco_hydro_b"/>
</dbReference>
<dbReference type="CDD" id="cd11326">
    <property type="entry name" value="AmyAc_Glg_debranch"/>
    <property type="match status" value="1"/>
</dbReference>
<dbReference type="InterPro" id="IPR011837">
    <property type="entry name" value="Glycogen_debranch_GlgX"/>
</dbReference>
<dbReference type="SUPFAM" id="SSF51011">
    <property type="entry name" value="Glycosyl hydrolase domain"/>
    <property type="match status" value="1"/>
</dbReference>
<dbReference type="EMBL" id="QZEZ01000001">
    <property type="protein sequence ID" value="RJK98458.1"/>
    <property type="molecule type" value="Genomic_DNA"/>
</dbReference>
<dbReference type="SUPFAM" id="SSF51445">
    <property type="entry name" value="(Trans)glycosidases"/>
    <property type="match status" value="1"/>
</dbReference>
<keyword evidence="7" id="KW-1185">Reference proteome</keyword>
<dbReference type="Pfam" id="PF02922">
    <property type="entry name" value="CBM_48"/>
    <property type="match status" value="1"/>
</dbReference>
<dbReference type="SUPFAM" id="SSF81296">
    <property type="entry name" value="E set domains"/>
    <property type="match status" value="1"/>
</dbReference>
<protein>
    <submittedName>
        <fullName evidence="6">Glycogen debranching enzyme GlgX</fullName>
    </submittedName>
</protein>
<dbReference type="Gene3D" id="2.60.40.1180">
    <property type="entry name" value="Golgi alpha-mannosidase II"/>
    <property type="match status" value="1"/>
</dbReference>
<proteinExistence type="inferred from homology"/>
<feature type="region of interest" description="Disordered" evidence="4">
    <location>
        <begin position="477"/>
        <end position="500"/>
    </location>
</feature>
<comment type="similarity">
    <text evidence="1">Belongs to the glycosyl hydrolase 13 family.</text>
</comment>
<evidence type="ECO:0000256" key="2">
    <source>
        <dbReference type="ARBA" id="ARBA00022801"/>
    </source>
</evidence>
<dbReference type="AlphaFoldDB" id="A0A3A3Z648"/>
<dbReference type="CDD" id="cd02856">
    <property type="entry name" value="E_set_GDE_Isoamylase_N"/>
    <property type="match status" value="1"/>
</dbReference>
<dbReference type="InterPro" id="IPR014756">
    <property type="entry name" value="Ig_E-set"/>
</dbReference>
<accession>A0A3A3Z648</accession>
<evidence type="ECO:0000256" key="3">
    <source>
        <dbReference type="ARBA" id="ARBA00023295"/>
    </source>
</evidence>
<dbReference type="NCBIfam" id="TIGR02100">
    <property type="entry name" value="glgX_debranch"/>
    <property type="match status" value="1"/>
</dbReference>
<keyword evidence="2" id="KW-0378">Hydrolase</keyword>
<organism evidence="6 7">
    <name type="scientific">Vallicoccus soli</name>
    <dbReference type="NCBI Taxonomy" id="2339232"/>
    <lineage>
        <taxon>Bacteria</taxon>
        <taxon>Bacillati</taxon>
        <taxon>Actinomycetota</taxon>
        <taxon>Actinomycetes</taxon>
        <taxon>Motilibacterales</taxon>
        <taxon>Vallicoccaceae</taxon>
        <taxon>Vallicoccus</taxon>
    </lineage>
</organism>
<comment type="caution">
    <text evidence="6">The sequence shown here is derived from an EMBL/GenBank/DDBJ whole genome shotgun (WGS) entry which is preliminary data.</text>
</comment>
<feature type="region of interest" description="Disordered" evidence="4">
    <location>
        <begin position="1"/>
        <end position="30"/>
    </location>
</feature>
<dbReference type="PANTHER" id="PTHR43002">
    <property type="entry name" value="GLYCOGEN DEBRANCHING ENZYME"/>
    <property type="match status" value="1"/>
</dbReference>
<name>A0A3A3Z648_9ACTN</name>
<dbReference type="InterPro" id="IPR013783">
    <property type="entry name" value="Ig-like_fold"/>
</dbReference>
<evidence type="ECO:0000313" key="7">
    <source>
        <dbReference type="Proteomes" id="UP000265614"/>
    </source>
</evidence>
<dbReference type="InterPro" id="IPR017853">
    <property type="entry name" value="GH"/>
</dbReference>
<dbReference type="GO" id="GO:0004135">
    <property type="term" value="F:amylo-alpha-1,6-glucosidase activity"/>
    <property type="evidence" value="ECO:0007669"/>
    <property type="project" value="InterPro"/>
</dbReference>
<gene>
    <name evidence="6" type="primary">glgX</name>
    <name evidence="6" type="ORF">D5H78_04600</name>
</gene>
<dbReference type="InterPro" id="IPR044505">
    <property type="entry name" value="GlgX_Isoamylase_N_E_set"/>
</dbReference>
<evidence type="ECO:0000259" key="5">
    <source>
        <dbReference type="SMART" id="SM00642"/>
    </source>
</evidence>
<dbReference type="GO" id="GO:0005980">
    <property type="term" value="P:glycogen catabolic process"/>
    <property type="evidence" value="ECO:0007669"/>
    <property type="project" value="InterPro"/>
</dbReference>
<dbReference type="InterPro" id="IPR006047">
    <property type="entry name" value="GH13_cat_dom"/>
</dbReference>
<keyword evidence="3" id="KW-0326">Glycosidase</keyword>
<dbReference type="Proteomes" id="UP000265614">
    <property type="component" value="Unassembled WGS sequence"/>
</dbReference>
<dbReference type="Gene3D" id="3.20.20.80">
    <property type="entry name" value="Glycosidases"/>
    <property type="match status" value="1"/>
</dbReference>
<dbReference type="OrthoDB" id="3236218at2"/>
<reference evidence="6 7" key="1">
    <citation type="submission" date="2018-09" db="EMBL/GenBank/DDBJ databases">
        <title>YIM 75000 draft genome.</title>
        <authorList>
            <person name="Tang S."/>
            <person name="Feng Y."/>
        </authorList>
    </citation>
    <scope>NUCLEOTIDE SEQUENCE [LARGE SCALE GENOMIC DNA]</scope>
    <source>
        <strain evidence="6 7">YIM 75000</strain>
    </source>
</reference>
<dbReference type="Gene3D" id="2.60.40.10">
    <property type="entry name" value="Immunoglobulins"/>
    <property type="match status" value="1"/>
</dbReference>
<dbReference type="SMART" id="SM00642">
    <property type="entry name" value="Aamy"/>
    <property type="match status" value="1"/>
</dbReference>
<evidence type="ECO:0000313" key="6">
    <source>
        <dbReference type="EMBL" id="RJK98458.1"/>
    </source>
</evidence>
<dbReference type="InterPro" id="IPR004193">
    <property type="entry name" value="Glyco_hydro_13_N"/>
</dbReference>
<evidence type="ECO:0000256" key="4">
    <source>
        <dbReference type="SAM" id="MobiDB-lite"/>
    </source>
</evidence>
<sequence length="710" mass="78067">MARVSTGPQPPDALPGRPRPLGATPGPDGTSFAVWAPGAEAVDLCLFDDRGREERVRLAERTHGVHHGLVPGVGHGRRYGFRAHGRWDPWHGERRNPRKLLLDPYARAVDGRFVLDDAVFGHVRASGDDTLRDERDSAPFVPRSVVVDDPYDWGDDRPPAVPWEETVVYEAHVRGFTMLHPGVPQGLRGSYAGLAHPAAVQHLVDLGVTTVELLPVHEHVSEEHLLAGGRVNYWGYNSVGFFAPHSGYSASGTRGQQVREFRDMVRALHAAGLEVVLDVVYNHTAEASETGPTLLFRGLENAGYYRLRDGRHYTDLTGCGNTVDTTSPAALALVMDSLRYWVEEMHVDGFRFDLVSAIARGPQAFSRASAFLTAVGQDPVLSRAKLVAEPWDLGEGGYQVGAFPPPWAEWNDKYRGTVRDLWRGRSDGVREVAYRLTGSSDVFGGPDDRRPYASVNFVTAHDGFTLRDLVSYDRKHNLANGEDDRDGTDDNRSWNCGVEGPTDDPEVLALRARQSRNLLATLLLSAGTPMITAGDEMGRTQGGNNNAYCQDNEVSWLDWDLDAEQRSLLGFTRLLLRLRREHVVLRQPRFFAGAPLEDGGRKDLAWFRRDGREMDHAAWFDPGLRTLGMLLGGDAMPLRDARGERIVDDSFLLLLNAGAEPVEFTLPGAPWALSGYDVVLDTAAPDVALAYPAGATVPMAGRSLVLLRAS</sequence>